<evidence type="ECO:0000256" key="1">
    <source>
        <dbReference type="SAM" id="MobiDB-lite"/>
    </source>
</evidence>
<reference evidence="2" key="1">
    <citation type="journal article" date="2019" name="Sci. Rep.">
        <title>Draft genome of Tanacetum cinerariifolium, the natural source of mosquito coil.</title>
        <authorList>
            <person name="Yamashiro T."/>
            <person name="Shiraishi A."/>
            <person name="Satake H."/>
            <person name="Nakayama K."/>
        </authorList>
    </citation>
    <scope>NUCLEOTIDE SEQUENCE</scope>
</reference>
<feature type="non-terminal residue" evidence="2">
    <location>
        <position position="201"/>
    </location>
</feature>
<accession>A0A699U7E7</accession>
<proteinExistence type="predicted"/>
<dbReference type="EMBL" id="BKCJ011299169">
    <property type="protein sequence ID" value="GFD17296.1"/>
    <property type="molecule type" value="Genomic_DNA"/>
</dbReference>
<name>A0A699U7E7_TANCI</name>
<feature type="compositionally biased region" description="Basic and acidic residues" evidence="1">
    <location>
        <begin position="147"/>
        <end position="161"/>
    </location>
</feature>
<feature type="compositionally biased region" description="Polar residues" evidence="1">
    <location>
        <begin position="168"/>
        <end position="177"/>
    </location>
</feature>
<sequence length="201" mass="23784">MANATPIVTTVTKPATNPRDVDATPRVNIQDFYEEYYEDILPIIMDKVRRYKRKEVHARLDFGEGFRERRTREGSHYSSARTLSARPEILKVCLRYNDQHMLDRLGYQRQSAFDRLSETYSRSTTKSRPCRTSSRDRSRCRSRPHKRDASNGDRPESKECFRGVGESYDNSHSSYGTRINHRYHYHDRDRSRHMKTGRDSE</sequence>
<feature type="region of interest" description="Disordered" evidence="1">
    <location>
        <begin position="116"/>
        <end position="201"/>
    </location>
</feature>
<feature type="compositionally biased region" description="Basic and acidic residues" evidence="1">
    <location>
        <begin position="186"/>
        <end position="201"/>
    </location>
</feature>
<evidence type="ECO:0008006" key="3">
    <source>
        <dbReference type="Google" id="ProtNLM"/>
    </source>
</evidence>
<comment type="caution">
    <text evidence="2">The sequence shown here is derived from an EMBL/GenBank/DDBJ whole genome shotgun (WGS) entry which is preliminary data.</text>
</comment>
<protein>
    <recommendedName>
        <fullName evidence="3">Reverse transcriptase domain-containing protein</fullName>
    </recommendedName>
</protein>
<gene>
    <name evidence="2" type="ORF">Tci_889265</name>
</gene>
<evidence type="ECO:0000313" key="2">
    <source>
        <dbReference type="EMBL" id="GFD17296.1"/>
    </source>
</evidence>
<organism evidence="2">
    <name type="scientific">Tanacetum cinerariifolium</name>
    <name type="common">Dalmatian daisy</name>
    <name type="synonym">Chrysanthemum cinerariifolium</name>
    <dbReference type="NCBI Taxonomy" id="118510"/>
    <lineage>
        <taxon>Eukaryota</taxon>
        <taxon>Viridiplantae</taxon>
        <taxon>Streptophyta</taxon>
        <taxon>Embryophyta</taxon>
        <taxon>Tracheophyta</taxon>
        <taxon>Spermatophyta</taxon>
        <taxon>Magnoliopsida</taxon>
        <taxon>eudicotyledons</taxon>
        <taxon>Gunneridae</taxon>
        <taxon>Pentapetalae</taxon>
        <taxon>asterids</taxon>
        <taxon>campanulids</taxon>
        <taxon>Asterales</taxon>
        <taxon>Asteraceae</taxon>
        <taxon>Asteroideae</taxon>
        <taxon>Anthemideae</taxon>
        <taxon>Anthemidinae</taxon>
        <taxon>Tanacetum</taxon>
    </lineage>
</organism>
<dbReference type="AlphaFoldDB" id="A0A699U7E7"/>